<evidence type="ECO:0000313" key="2">
    <source>
        <dbReference type="Proteomes" id="UP001055879"/>
    </source>
</evidence>
<name>A0ACB8Y458_ARCLA</name>
<dbReference type="Proteomes" id="UP001055879">
    <property type="component" value="Linkage Group LG14"/>
</dbReference>
<protein>
    <submittedName>
        <fullName evidence="1">Uncharacterized protein</fullName>
    </submittedName>
</protein>
<comment type="caution">
    <text evidence="1">The sequence shown here is derived from an EMBL/GenBank/DDBJ whole genome shotgun (WGS) entry which is preliminary data.</text>
</comment>
<evidence type="ECO:0000313" key="1">
    <source>
        <dbReference type="EMBL" id="KAI3678169.1"/>
    </source>
</evidence>
<proteinExistence type="predicted"/>
<dbReference type="EMBL" id="CM042060">
    <property type="protein sequence ID" value="KAI3678169.1"/>
    <property type="molecule type" value="Genomic_DNA"/>
</dbReference>
<accession>A0ACB8Y458</accession>
<organism evidence="1 2">
    <name type="scientific">Arctium lappa</name>
    <name type="common">Greater burdock</name>
    <name type="synonym">Lappa major</name>
    <dbReference type="NCBI Taxonomy" id="4217"/>
    <lineage>
        <taxon>Eukaryota</taxon>
        <taxon>Viridiplantae</taxon>
        <taxon>Streptophyta</taxon>
        <taxon>Embryophyta</taxon>
        <taxon>Tracheophyta</taxon>
        <taxon>Spermatophyta</taxon>
        <taxon>Magnoliopsida</taxon>
        <taxon>eudicotyledons</taxon>
        <taxon>Gunneridae</taxon>
        <taxon>Pentapetalae</taxon>
        <taxon>asterids</taxon>
        <taxon>campanulids</taxon>
        <taxon>Asterales</taxon>
        <taxon>Asteraceae</taxon>
        <taxon>Carduoideae</taxon>
        <taxon>Cardueae</taxon>
        <taxon>Arctiinae</taxon>
        <taxon>Arctium</taxon>
    </lineage>
</organism>
<gene>
    <name evidence="1" type="ORF">L6452_37451</name>
</gene>
<reference evidence="1 2" key="2">
    <citation type="journal article" date="2022" name="Mol. Ecol. Resour.">
        <title>The genomes of chicory, endive, great burdock and yacon provide insights into Asteraceae paleo-polyploidization history and plant inulin production.</title>
        <authorList>
            <person name="Fan W."/>
            <person name="Wang S."/>
            <person name="Wang H."/>
            <person name="Wang A."/>
            <person name="Jiang F."/>
            <person name="Liu H."/>
            <person name="Zhao H."/>
            <person name="Xu D."/>
            <person name="Zhang Y."/>
        </authorList>
    </citation>
    <scope>NUCLEOTIDE SEQUENCE [LARGE SCALE GENOMIC DNA]</scope>
    <source>
        <strain evidence="2">cv. Niubang</strain>
    </source>
</reference>
<sequence length="426" mass="48173">MYSIQSPWLKLLESYTEGENKNKKKVYCGYGVAIVKLISWVWLYCVWLLKETDFVGMAREKPRFIAIFFFFFFVFLVFYMRIRKRYLSLSAAAVPGSSDLHGGYHHHNHHPPLLLVQHQQVHPNGNLRVLYDNTNSQPSDPPPNHCCFPPPPCSADQIGVEPSTWVSSGAGSQQKKTIAFPHKEVESESKIEIIKTNDTGRKESILCPEASSCASTPLLPSPPTNANLVLKGWLEGDRLIPIKKRRGSFGKKMNHDVEEDNEMVEETMKPKPTKRNDKCVAKQEVISATCPKKNNKNGKRGNVIMVGSRCSRVNGRGWRCCQQTLVGYSLCEHHLGKGRLRSMTSFRGRAQKVAPKEQAITKEMISIDNQELEDDDDDEEEEEEELKGWEEESKSSVEGMKKFSKKKKLGVVKARSLSSLLSQMGS</sequence>
<reference evidence="2" key="1">
    <citation type="journal article" date="2022" name="Mol. Ecol. Resour.">
        <title>The genomes of chicory, endive, great burdock and yacon provide insights into Asteraceae palaeo-polyploidization history and plant inulin production.</title>
        <authorList>
            <person name="Fan W."/>
            <person name="Wang S."/>
            <person name="Wang H."/>
            <person name="Wang A."/>
            <person name="Jiang F."/>
            <person name="Liu H."/>
            <person name="Zhao H."/>
            <person name="Xu D."/>
            <person name="Zhang Y."/>
        </authorList>
    </citation>
    <scope>NUCLEOTIDE SEQUENCE [LARGE SCALE GENOMIC DNA]</scope>
    <source>
        <strain evidence="2">cv. Niubang</strain>
    </source>
</reference>
<keyword evidence="2" id="KW-1185">Reference proteome</keyword>